<dbReference type="PROSITE" id="PS01180">
    <property type="entry name" value="CUB"/>
    <property type="match status" value="1"/>
</dbReference>
<gene>
    <name evidence="5" type="primary">6049750</name>
    <name evidence="4" type="ORF">CpipJ_CPIJ015617</name>
</gene>
<dbReference type="PANTHER" id="PTHR33236:SF5">
    <property type="entry name" value="CUB DOMAIN-CONTAINING PROTEIN"/>
    <property type="match status" value="1"/>
</dbReference>
<dbReference type="InterPro" id="IPR058698">
    <property type="entry name" value="CUB_metazoa"/>
</dbReference>
<evidence type="ECO:0000256" key="2">
    <source>
        <dbReference type="PROSITE-ProRule" id="PRU00059"/>
    </source>
</evidence>
<keyword evidence="1" id="KW-1015">Disulfide bond</keyword>
<accession>B0X9Y7</accession>
<dbReference type="OrthoDB" id="6337346at2759"/>
<comment type="caution">
    <text evidence="2">Lacks conserved residue(s) required for the propagation of feature annotation.</text>
</comment>
<dbReference type="AlphaFoldDB" id="B0X9Y7"/>
<evidence type="ECO:0000313" key="6">
    <source>
        <dbReference type="Proteomes" id="UP000002320"/>
    </source>
</evidence>
<dbReference type="eggNOG" id="ENOG502QWNF">
    <property type="taxonomic scope" value="Eukaryota"/>
</dbReference>
<dbReference type="SUPFAM" id="SSF49854">
    <property type="entry name" value="Spermadhesin, CUB domain"/>
    <property type="match status" value="1"/>
</dbReference>
<evidence type="ECO:0000256" key="1">
    <source>
        <dbReference type="ARBA" id="ARBA00023157"/>
    </source>
</evidence>
<evidence type="ECO:0000259" key="3">
    <source>
        <dbReference type="PROSITE" id="PS01180"/>
    </source>
</evidence>
<dbReference type="Pfam" id="PF26080">
    <property type="entry name" value="CUB_animal"/>
    <property type="match status" value="1"/>
</dbReference>
<evidence type="ECO:0000313" key="5">
    <source>
        <dbReference type="EnsemblMetazoa" id="CPIJ015617-PA"/>
    </source>
</evidence>
<keyword evidence="6" id="KW-1185">Reference proteome</keyword>
<dbReference type="EMBL" id="DS232555">
    <property type="protein sequence ID" value="EDS43413.1"/>
    <property type="molecule type" value="Genomic_DNA"/>
</dbReference>
<dbReference type="InParanoid" id="B0X9Y7"/>
<dbReference type="InterPro" id="IPR000859">
    <property type="entry name" value="CUB_dom"/>
</dbReference>
<reference evidence="5" key="2">
    <citation type="submission" date="2020-05" db="UniProtKB">
        <authorList>
            <consortium name="EnsemblMetazoa"/>
        </authorList>
    </citation>
    <scope>IDENTIFICATION</scope>
    <source>
        <strain evidence="5">JHB</strain>
    </source>
</reference>
<sequence>MKFLGCRTALVLDRRDVSNWGEGVGNECSTCLSCTDFPFYTIGRIANIPCTASNGLAGTCLIRGECAASGGLFGGNCSTFTNQATCCIFSKTCGGSTNLNSTYFTNRGYPGGFNDGGSCSFTISPCSSAVCQLRIDFRTLTLAQPNADGECLTDVMTVTGGSSEVPPICGDNSGQHVYVNFDELNPITIKIATSGGTSFSRLWNLQLQQINCDSRLRAPDGCLQYHLGTTGIISSFNYGTAANAAVSTTGLIGTRQLANHRYGICIRSGPDKCTITYSVPSNGGRYAFTVSGDASVLDPLLIGDPLLLMNGEMCTEMDYVIIPAPSITLPNIDRFCGLGWWPVTSTVKPFVFYVVWNENDLPDAANRGFRLEYTQNDCSVA</sequence>
<evidence type="ECO:0000313" key="4">
    <source>
        <dbReference type="EMBL" id="EDS43413.1"/>
    </source>
</evidence>
<dbReference type="Gene3D" id="2.60.120.290">
    <property type="entry name" value="Spermadhesin, CUB domain"/>
    <property type="match status" value="1"/>
</dbReference>
<dbReference type="OMA" id="CSIEWSA"/>
<dbReference type="Proteomes" id="UP000002320">
    <property type="component" value="Unassembled WGS sequence"/>
</dbReference>
<dbReference type="HOGENOM" id="CLU_022631_2_0_1"/>
<dbReference type="InterPro" id="IPR035914">
    <property type="entry name" value="Sperma_CUB_dom_sf"/>
</dbReference>
<proteinExistence type="predicted"/>
<dbReference type="VEuPathDB" id="VectorBase:CQUJHB002119"/>
<dbReference type="EnsemblMetazoa" id="CPIJ015617-RA">
    <property type="protein sequence ID" value="CPIJ015617-PA"/>
    <property type="gene ID" value="CPIJ015617"/>
</dbReference>
<feature type="domain" description="CUB" evidence="3">
    <location>
        <begin position="93"/>
        <end position="210"/>
    </location>
</feature>
<dbReference type="VEuPathDB" id="VectorBase:CPIJ015617"/>
<dbReference type="PANTHER" id="PTHR33236">
    <property type="entry name" value="INTRAFLAGELLAR TRANSPORT PROTEIN 122 FAMILY PROTEIN-RELATED"/>
    <property type="match status" value="1"/>
</dbReference>
<protein>
    <recommendedName>
        <fullName evidence="3">CUB domain-containing protein</fullName>
    </recommendedName>
</protein>
<dbReference type="KEGG" id="cqu:CpipJ_CPIJ015617"/>
<name>B0X9Y7_CULQU</name>
<organism>
    <name type="scientific">Culex quinquefasciatus</name>
    <name type="common">Southern house mosquito</name>
    <name type="synonym">Culex pungens</name>
    <dbReference type="NCBI Taxonomy" id="7176"/>
    <lineage>
        <taxon>Eukaryota</taxon>
        <taxon>Metazoa</taxon>
        <taxon>Ecdysozoa</taxon>
        <taxon>Arthropoda</taxon>
        <taxon>Hexapoda</taxon>
        <taxon>Insecta</taxon>
        <taxon>Pterygota</taxon>
        <taxon>Neoptera</taxon>
        <taxon>Endopterygota</taxon>
        <taxon>Diptera</taxon>
        <taxon>Nematocera</taxon>
        <taxon>Culicoidea</taxon>
        <taxon>Culicidae</taxon>
        <taxon>Culicinae</taxon>
        <taxon>Culicini</taxon>
        <taxon>Culex</taxon>
        <taxon>Culex</taxon>
    </lineage>
</organism>
<reference evidence="4" key="1">
    <citation type="submission" date="2007-03" db="EMBL/GenBank/DDBJ databases">
        <title>Annotation of Culex pipiens quinquefasciatus.</title>
        <authorList>
            <consortium name="The Broad Institute Genome Sequencing Platform"/>
            <person name="Atkinson P.W."/>
            <person name="Hemingway J."/>
            <person name="Christensen B.M."/>
            <person name="Higgs S."/>
            <person name="Kodira C."/>
            <person name="Hannick L."/>
            <person name="Megy K."/>
            <person name="O'Leary S."/>
            <person name="Pearson M."/>
            <person name="Haas B.J."/>
            <person name="Mauceli E."/>
            <person name="Wortman J.R."/>
            <person name="Lee N.H."/>
            <person name="Guigo R."/>
            <person name="Stanke M."/>
            <person name="Alvarado L."/>
            <person name="Amedeo P."/>
            <person name="Antoine C.H."/>
            <person name="Arensburger P."/>
            <person name="Bidwell S.L."/>
            <person name="Crawford M."/>
            <person name="Camaro F."/>
            <person name="Devon K."/>
            <person name="Engels R."/>
            <person name="Hammond M."/>
            <person name="Howarth C."/>
            <person name="Koehrsen M."/>
            <person name="Lawson D."/>
            <person name="Montgomery P."/>
            <person name="Nene V."/>
            <person name="Nusbaum C."/>
            <person name="Puiu D."/>
            <person name="Romero-Severson J."/>
            <person name="Severson D.W."/>
            <person name="Shumway M."/>
            <person name="Sisk P."/>
            <person name="Stolte C."/>
            <person name="Zeng Q."/>
            <person name="Eisenstadt E."/>
            <person name="Fraser-Liggett C."/>
            <person name="Strausberg R."/>
            <person name="Galagan J."/>
            <person name="Birren B."/>
            <person name="Collins F.H."/>
        </authorList>
    </citation>
    <scope>NUCLEOTIDE SEQUENCE [LARGE SCALE GENOMIC DNA]</scope>
    <source>
        <strain evidence="4">JHB</strain>
    </source>
</reference>
<dbReference type="STRING" id="7176.B0X9Y7"/>